<feature type="domain" description="EH" evidence="3">
    <location>
        <begin position="236"/>
        <end position="328"/>
    </location>
</feature>
<dbReference type="GO" id="GO:0016197">
    <property type="term" value="P:endosomal transport"/>
    <property type="evidence" value="ECO:0007669"/>
    <property type="project" value="TreeGrafter"/>
</dbReference>
<protein>
    <submittedName>
        <fullName evidence="5">Uncharacterized protein</fullName>
    </submittedName>
</protein>
<dbReference type="PANTHER" id="PTHR11216:SF170">
    <property type="entry name" value="DYNAMIN ASSOCIATED PROTEIN 160, ISOFORM D"/>
    <property type="match status" value="1"/>
</dbReference>
<accession>D8LNH4</accession>
<feature type="compositionally biased region" description="Basic and acidic residues" evidence="2">
    <location>
        <begin position="453"/>
        <end position="476"/>
    </location>
</feature>
<dbReference type="InterPro" id="IPR011992">
    <property type="entry name" value="EF-hand-dom_pair"/>
</dbReference>
<dbReference type="InterPro" id="IPR002048">
    <property type="entry name" value="EF_hand_dom"/>
</dbReference>
<proteinExistence type="predicted"/>
<dbReference type="Gene3D" id="1.25.10.10">
    <property type="entry name" value="Leucine-rich Repeat Variant"/>
    <property type="match status" value="3"/>
</dbReference>
<dbReference type="Pfam" id="PF12763">
    <property type="entry name" value="EH"/>
    <property type="match status" value="3"/>
</dbReference>
<dbReference type="SUPFAM" id="SSF48371">
    <property type="entry name" value="ARM repeat"/>
    <property type="match status" value="4"/>
</dbReference>
<feature type="compositionally biased region" description="Basic and acidic residues" evidence="2">
    <location>
        <begin position="161"/>
        <end position="189"/>
    </location>
</feature>
<evidence type="ECO:0000313" key="6">
    <source>
        <dbReference type="Proteomes" id="UP000002630"/>
    </source>
</evidence>
<dbReference type="EMBL" id="FN648641">
    <property type="protein sequence ID" value="CBN77331.1"/>
    <property type="molecule type" value="Genomic_DNA"/>
</dbReference>
<dbReference type="PROSITE" id="PS00018">
    <property type="entry name" value="EF_HAND_1"/>
    <property type="match status" value="3"/>
</dbReference>
<dbReference type="STRING" id="2880.D8LNH4"/>
<organism evidence="5 6">
    <name type="scientific">Ectocarpus siliculosus</name>
    <name type="common">Brown alga</name>
    <name type="synonym">Conferva siliculosa</name>
    <dbReference type="NCBI Taxonomy" id="2880"/>
    <lineage>
        <taxon>Eukaryota</taxon>
        <taxon>Sar</taxon>
        <taxon>Stramenopiles</taxon>
        <taxon>Ochrophyta</taxon>
        <taxon>PX clade</taxon>
        <taxon>Phaeophyceae</taxon>
        <taxon>Ectocarpales</taxon>
        <taxon>Ectocarpaceae</taxon>
        <taxon>Ectocarpus</taxon>
    </lineage>
</organism>
<feature type="compositionally biased region" description="Gly residues" evidence="2">
    <location>
        <begin position="116"/>
        <end position="128"/>
    </location>
</feature>
<feature type="compositionally biased region" description="Basic and acidic residues" evidence="2">
    <location>
        <begin position="870"/>
        <end position="887"/>
    </location>
</feature>
<dbReference type="GO" id="GO:0005737">
    <property type="term" value="C:cytoplasm"/>
    <property type="evidence" value="ECO:0007669"/>
    <property type="project" value="TreeGrafter"/>
</dbReference>
<feature type="region of interest" description="Disordered" evidence="2">
    <location>
        <begin position="1519"/>
        <end position="1539"/>
    </location>
</feature>
<dbReference type="GO" id="GO:0005886">
    <property type="term" value="C:plasma membrane"/>
    <property type="evidence" value="ECO:0007669"/>
    <property type="project" value="TreeGrafter"/>
</dbReference>
<feature type="compositionally biased region" description="Basic and acidic residues" evidence="2">
    <location>
        <begin position="767"/>
        <end position="785"/>
    </location>
</feature>
<feature type="domain" description="EH" evidence="3">
    <location>
        <begin position="908"/>
        <end position="991"/>
    </location>
</feature>
<feature type="region of interest" description="Disordered" evidence="2">
    <location>
        <begin position="1630"/>
        <end position="1649"/>
    </location>
</feature>
<dbReference type="Gene3D" id="1.10.238.10">
    <property type="entry name" value="EF-hand"/>
    <property type="match status" value="4"/>
</dbReference>
<reference evidence="5 6" key="1">
    <citation type="journal article" date="2010" name="Nature">
        <title>The Ectocarpus genome and the independent evolution of multicellularity in brown algae.</title>
        <authorList>
            <person name="Cock J.M."/>
            <person name="Sterck L."/>
            <person name="Rouze P."/>
            <person name="Scornet D."/>
            <person name="Allen A.E."/>
            <person name="Amoutzias G."/>
            <person name="Anthouard V."/>
            <person name="Artiguenave F."/>
            <person name="Aury J.M."/>
            <person name="Badger J.H."/>
            <person name="Beszteri B."/>
            <person name="Billiau K."/>
            <person name="Bonnet E."/>
            <person name="Bothwell J.H."/>
            <person name="Bowler C."/>
            <person name="Boyen C."/>
            <person name="Brownlee C."/>
            <person name="Carrano C.J."/>
            <person name="Charrier B."/>
            <person name="Cho G.Y."/>
            <person name="Coelho S.M."/>
            <person name="Collen J."/>
            <person name="Corre E."/>
            <person name="Da Silva C."/>
            <person name="Delage L."/>
            <person name="Delaroque N."/>
            <person name="Dittami S.M."/>
            <person name="Doulbeau S."/>
            <person name="Elias M."/>
            <person name="Farnham G."/>
            <person name="Gachon C.M."/>
            <person name="Gschloessl B."/>
            <person name="Heesch S."/>
            <person name="Jabbari K."/>
            <person name="Jubin C."/>
            <person name="Kawai H."/>
            <person name="Kimura K."/>
            <person name="Kloareg B."/>
            <person name="Kupper F.C."/>
            <person name="Lang D."/>
            <person name="Le Bail A."/>
            <person name="Leblanc C."/>
            <person name="Lerouge P."/>
            <person name="Lohr M."/>
            <person name="Lopez P.J."/>
            <person name="Martens C."/>
            <person name="Maumus F."/>
            <person name="Michel G."/>
            <person name="Miranda-Saavedra D."/>
            <person name="Morales J."/>
            <person name="Moreau H."/>
            <person name="Motomura T."/>
            <person name="Nagasato C."/>
            <person name="Napoli C.A."/>
            <person name="Nelson D.R."/>
            <person name="Nyvall-Collen P."/>
            <person name="Peters A.F."/>
            <person name="Pommier C."/>
            <person name="Potin P."/>
            <person name="Poulain J."/>
            <person name="Quesneville H."/>
            <person name="Read B."/>
            <person name="Rensing S.A."/>
            <person name="Ritter A."/>
            <person name="Rousvoal S."/>
            <person name="Samanta M."/>
            <person name="Samson G."/>
            <person name="Schroeder D.C."/>
            <person name="Segurens B."/>
            <person name="Strittmatter M."/>
            <person name="Tonon T."/>
            <person name="Tregear J.W."/>
            <person name="Valentin K."/>
            <person name="von Dassow P."/>
            <person name="Yamagishi T."/>
            <person name="Van de Peer Y."/>
            <person name="Wincker P."/>
        </authorList>
    </citation>
    <scope>NUCLEOTIDE SEQUENCE [LARGE SCALE GENOMIC DNA]</scope>
    <source>
        <strain evidence="6">Ec32 / CCAP1310/4</strain>
    </source>
</reference>
<dbReference type="InParanoid" id="D8LNH4"/>
<feature type="domain" description="EH" evidence="3">
    <location>
        <begin position="478"/>
        <end position="561"/>
    </location>
</feature>
<name>D8LNH4_ECTSI</name>
<dbReference type="InterPro" id="IPR011989">
    <property type="entry name" value="ARM-like"/>
</dbReference>
<evidence type="ECO:0000259" key="4">
    <source>
        <dbReference type="PROSITE" id="PS50222"/>
    </source>
</evidence>
<gene>
    <name evidence="5" type="ORF">Esi_0044_0141</name>
</gene>
<feature type="compositionally biased region" description="Basic and acidic residues" evidence="2">
    <location>
        <begin position="215"/>
        <end position="233"/>
    </location>
</feature>
<dbReference type="InterPro" id="IPR016024">
    <property type="entry name" value="ARM-type_fold"/>
</dbReference>
<feature type="compositionally biased region" description="Basic residues" evidence="2">
    <location>
        <begin position="204"/>
        <end position="214"/>
    </location>
</feature>
<dbReference type="eggNOG" id="KOG0998">
    <property type="taxonomic scope" value="Eukaryota"/>
</dbReference>
<feature type="region of interest" description="Disordered" evidence="2">
    <location>
        <begin position="866"/>
        <end position="895"/>
    </location>
</feature>
<feature type="region of interest" description="Disordered" evidence="2">
    <location>
        <begin position="991"/>
        <end position="1038"/>
    </location>
</feature>
<feature type="domain" description="EH" evidence="3">
    <location>
        <begin position="1"/>
        <end position="64"/>
    </location>
</feature>
<dbReference type="PROSITE" id="PS50031">
    <property type="entry name" value="EH"/>
    <property type="match status" value="4"/>
</dbReference>
<dbReference type="PANTHER" id="PTHR11216">
    <property type="entry name" value="EH DOMAIN"/>
    <property type="match status" value="1"/>
</dbReference>
<dbReference type="SMART" id="SM00027">
    <property type="entry name" value="EH"/>
    <property type="match status" value="3"/>
</dbReference>
<dbReference type="CDD" id="cd00052">
    <property type="entry name" value="EH"/>
    <property type="match status" value="3"/>
</dbReference>
<feature type="compositionally biased region" description="Basic and acidic residues" evidence="2">
    <location>
        <begin position="1008"/>
        <end position="1034"/>
    </location>
</feature>
<dbReference type="EMBL" id="FN649747">
    <property type="protein sequence ID" value="CBN77331.1"/>
    <property type="molecule type" value="Genomic_DNA"/>
</dbReference>
<keyword evidence="1" id="KW-0106">Calcium</keyword>
<feature type="compositionally biased region" description="Basic and acidic residues" evidence="2">
    <location>
        <begin position="385"/>
        <end position="403"/>
    </location>
</feature>
<feature type="compositionally biased region" description="Acidic residues" evidence="2">
    <location>
        <begin position="1637"/>
        <end position="1649"/>
    </location>
</feature>
<feature type="compositionally biased region" description="Basic and acidic residues" evidence="2">
    <location>
        <begin position="428"/>
        <end position="445"/>
    </location>
</feature>
<evidence type="ECO:0000256" key="2">
    <source>
        <dbReference type="SAM" id="MobiDB-lite"/>
    </source>
</evidence>
<evidence type="ECO:0000259" key="3">
    <source>
        <dbReference type="PROSITE" id="PS50031"/>
    </source>
</evidence>
<evidence type="ECO:0000313" key="5">
    <source>
        <dbReference type="EMBL" id="CBN77331.1"/>
    </source>
</evidence>
<feature type="region of interest" description="Disordered" evidence="2">
    <location>
        <begin position="360"/>
        <end position="476"/>
    </location>
</feature>
<feature type="domain" description="EF-hand" evidence="4">
    <location>
        <begin position="511"/>
        <end position="546"/>
    </location>
</feature>
<feature type="domain" description="EF-hand" evidence="4">
    <location>
        <begin position="907"/>
        <end position="942"/>
    </location>
</feature>
<feature type="region of interest" description="Disordered" evidence="2">
    <location>
        <begin position="67"/>
        <end position="233"/>
    </location>
</feature>
<dbReference type="eggNOG" id="KOG1955">
    <property type="taxonomic scope" value="Eukaryota"/>
</dbReference>
<dbReference type="PROSITE" id="PS50222">
    <property type="entry name" value="EF_HAND_2"/>
    <property type="match status" value="3"/>
</dbReference>
<evidence type="ECO:0000256" key="1">
    <source>
        <dbReference type="ARBA" id="ARBA00022837"/>
    </source>
</evidence>
<dbReference type="OrthoDB" id="206572at2759"/>
<feature type="domain" description="EF-hand" evidence="4">
    <location>
        <begin position="270"/>
        <end position="305"/>
    </location>
</feature>
<dbReference type="InterPro" id="IPR018247">
    <property type="entry name" value="EF_Hand_1_Ca_BS"/>
</dbReference>
<dbReference type="InterPro" id="IPR000261">
    <property type="entry name" value="EH_dom"/>
</dbReference>
<sequence>MFKKARTSEDARRHIWEMCDPYRRGKLTQHGWRVAYHLARSMKSRKLELPEALPLCLYPPGFVPGASTPAEKGNDAVDAPEGGNRSQANREANRKGDRGSVGNGGPAGANEDRGASVGGGEGEAGGAKGNVRGKTQEKNNGKEGGGMFSRKKPASANSSTKGKEGGKEMEAMELQEKVKTESVGEKETAEVVLGPSEDMDNDKNKRKTKKKKTKATKEKKEVDTNGSDKYHMSDAQKTGYTNVFDKLTKGKPEKKIGGKQAATMLAKSGLSKTDLGHLWAMADADRDGKLSRHEFAVAMHLAARAVGTPALALPSVLPPCLAAASATENEGNREGDGRVAAAEEAGSVVLVDDTSSVVSSLGYPEGLSDVDSETGGDAASGTRDNAPEKATGEEEKGRQESKKGVASSDPVPARTDEMPEKMTGMTKKALDEDHARGQKDKKEAVAGDGEGEGSAKTRSSSEEKEKEGGSEYRMSDQDAARYDKAFNKLVKGKGVTLGGKEAAVVLAKSGLGKRDLGRLWAMSDVDRDGALSRMEFSIAMHLVSCSAKKGLPVPRALPESLGALLPQPEVQSEEIGNGVATSAEETTTTTGSTNTREKLETPSASSDSGGTKGRRNKRGAVAGKKMAEAVEDNQGRYTGYDNKKAGTIARTKKEGGKGEKGNKNGSRSAAATTEKEAGSSKKRGCGMVSSAAVATTAGESETSAAAEDGITGETTNHASPAEASGGKNKKRSKKATPGDQDQEHHKDDKHDTTTAAAAAAAAKRRPASRDKTLVMEEAGRLKPLEKPQAPKKNKKGKSSSPARIADKVGSAGEAEESVSPEPDQQSGSDNDHAKTLALVSVPEERREGRLTAAKGGKYVAEVAAGSVEGDADRAETETEGEDAKTPTKENMPLSREERDQLYGMSTSERAGYDVIFMQIDADHNGTIDGREAANLLCKSGLTRAQLSKIWGLADANDNGELDHDEWAVALHLCRCVAHKHLPLPETLPRSLGGLGLAGGPDDDEEQPDGGRDQGPKGSKAIREAEQAREKEKKAMAGRAVKLREQTQAFRLGKVTAAAFYITLAGAFGAKRHTMIPKVARSLPLDRARALVVAAGLGEEVLEDNEVAEAKLAALRRRRVDEANLHVKATTSNATARDVSLLACRLANRLSATLDDENGGARGAEGVGGDTLGAQTSVAADMASAGGVDAAALIFRMFGALDLELMVEALQFSLILARACSAVPIDEEPASETSSLASSSHSLVEDRVVETAPEPSPLLPLLRPLYAPSVCKRVAEVAKQFSHSRKTQRLVCLLVGELGSTCGAPARRCFADCCEPIVVASAGGLDEHAASDSDGSSVLGGTGGGGKNGLSTSIVASSLPGQGVRDVACQALSVLAQESGLSRRLVAAGAGKASAVALAAAPREHSVQLYGLETIALLAESSCSPGMWESTTIDAPCRLAVQSVQTFIRDANIHRAASRAILALLVGDAAGDASRSIAAAGGATALARVLATSPNVREVQLPAVLAINELLERCRSSCAESVPTPVSEPGEEDDSVSAAAAEPGKVERELIAAAGCELLCKSAKAFPRDRDLRLGCLRAMGALCRGARQAAVGRLIAAGVCEQLMKILGAYPDDIEVRRAGLALLVGVSEHGEGTTEASDDETEENDDQDNQITTGALASRLGFVGAVDFAGVWLRQVTAPTWAWVAGHGGGGGEEDELARAWDLLMSCKAAFLLTRHSSTNRDRLTSMGAMEALSRAVALSGRKNNLKALGRNGGAQAVTGAFEACPGDKDVALAGLLAVAKLSMSSENRRLLGQAGVCPMISKELLDFSHDEAVAEEGCRAVTRLAALSGFNRTALGHARAAEATATALLKHPSKPRVQRWGLSAAAALVAETDPSGNTDRITSAGILGLAVKALMKFRHNPTVQAEGLKTFAKVATSGKDGNDAVWAAGVVLTVVRALGLYLNDANVQHWGVATMRALTGSDDRCDVWRGAGAPEAVVRTLVAFGRDGTGRHARHDEEGLGRASETRPCTAEESLCVQFQACATAFNLAMSSPDARRRIVREGAGEALAGMMKSNSSNQAALRGALATLAALSASGVENRKRLHRYKGGVPKAVASALESFPEDRRVRCEGALTVQNLSLTLGGARAMTKAGVAPVIIRLLRTTLEESSFPTTSEREVIVYLLNGLANMAAADKSLSDFIGRHGACEAVVFALEHHPRDLQMQASGVKAVRALALGGCRNVQDLARLRGPSAIARAQGLFLRDREIQLAVGAAMEALCRGGNRANREALVGAGTIVLLESALSQFASDAEVVSQSFRALVEIVLAGSGPKAVMGAEGEDNQRCSRSVAGVEEEPPVKRSFSLPQLTLTEGKAAIKGPLQPGEDAGGTVGGVAVGEVSCAVGMVLAVLERNPCREVCLEAFSALGRLLVNLGATDSESVSVGSNDVRDQTYQNRVATTDDTSACHKVPHNGMKGGVNAAGGLLQLAKVRHAVKRALKINRCDDVDLALRGGQIITLTTVARGRALAQ</sequence>
<dbReference type="SMART" id="SM00054">
    <property type="entry name" value="EFh"/>
    <property type="match status" value="4"/>
</dbReference>
<dbReference type="Proteomes" id="UP000002630">
    <property type="component" value="Linkage Group LG22"/>
</dbReference>
<feature type="region of interest" description="Disordered" evidence="2">
    <location>
        <begin position="565"/>
        <end position="852"/>
    </location>
</feature>
<feature type="compositionally biased region" description="Low complexity" evidence="2">
    <location>
        <begin position="580"/>
        <end position="594"/>
    </location>
</feature>
<feature type="compositionally biased region" description="Basic and acidic residues" evidence="2">
    <location>
        <begin position="651"/>
        <end position="662"/>
    </location>
</feature>
<dbReference type="SUPFAM" id="SSF47473">
    <property type="entry name" value="EF-hand"/>
    <property type="match status" value="3"/>
</dbReference>
<feature type="compositionally biased region" description="Basic and acidic residues" evidence="2">
    <location>
        <begin position="741"/>
        <end position="752"/>
    </location>
</feature>
<keyword evidence="6" id="KW-1185">Reference proteome</keyword>
<dbReference type="GO" id="GO:0006897">
    <property type="term" value="P:endocytosis"/>
    <property type="evidence" value="ECO:0007669"/>
    <property type="project" value="TreeGrafter"/>
</dbReference>
<feature type="compositionally biased region" description="Low complexity" evidence="2">
    <location>
        <begin position="688"/>
        <end position="707"/>
    </location>
</feature>
<dbReference type="GO" id="GO:0005509">
    <property type="term" value="F:calcium ion binding"/>
    <property type="evidence" value="ECO:0007669"/>
    <property type="project" value="InterPro"/>
</dbReference>